<name>A0A9N7MV89_STRHE</name>
<dbReference type="AlphaFoldDB" id="A0A9N7MV89"/>
<dbReference type="Proteomes" id="UP001153555">
    <property type="component" value="Unassembled WGS sequence"/>
</dbReference>
<evidence type="ECO:0000259" key="1">
    <source>
        <dbReference type="Pfam" id="PF08079"/>
    </source>
</evidence>
<dbReference type="PANTHER" id="PTHR11524">
    <property type="entry name" value="60S RIBOSOMAL PROTEIN L7"/>
    <property type="match status" value="1"/>
</dbReference>
<dbReference type="InterPro" id="IPR039699">
    <property type="entry name" value="Ribosomal_uL30"/>
</dbReference>
<dbReference type="OrthoDB" id="1723886at2759"/>
<dbReference type="GO" id="GO:0022625">
    <property type="term" value="C:cytosolic large ribosomal subunit"/>
    <property type="evidence" value="ECO:0007669"/>
    <property type="project" value="TreeGrafter"/>
</dbReference>
<dbReference type="InterPro" id="IPR012988">
    <property type="entry name" value="Ribosomal_uL30_N_euk"/>
</dbReference>
<dbReference type="GO" id="GO:0003723">
    <property type="term" value="F:RNA binding"/>
    <property type="evidence" value="ECO:0007669"/>
    <property type="project" value="TreeGrafter"/>
</dbReference>
<keyword evidence="2" id="KW-0689">Ribosomal protein</keyword>
<protein>
    <submittedName>
        <fullName evidence="2">60S ribosomal protein L7-1</fullName>
    </submittedName>
</protein>
<dbReference type="EMBL" id="CACSLK010014277">
    <property type="protein sequence ID" value="CAA0816430.1"/>
    <property type="molecule type" value="Genomic_DNA"/>
</dbReference>
<organism evidence="2 3">
    <name type="scientific">Striga hermonthica</name>
    <name type="common">Purple witchweed</name>
    <name type="synonym">Buchnera hermonthica</name>
    <dbReference type="NCBI Taxonomy" id="68872"/>
    <lineage>
        <taxon>Eukaryota</taxon>
        <taxon>Viridiplantae</taxon>
        <taxon>Streptophyta</taxon>
        <taxon>Embryophyta</taxon>
        <taxon>Tracheophyta</taxon>
        <taxon>Spermatophyta</taxon>
        <taxon>Magnoliopsida</taxon>
        <taxon>eudicotyledons</taxon>
        <taxon>Gunneridae</taxon>
        <taxon>Pentapetalae</taxon>
        <taxon>asterids</taxon>
        <taxon>lamiids</taxon>
        <taxon>Lamiales</taxon>
        <taxon>Orobanchaceae</taxon>
        <taxon>Buchnereae</taxon>
        <taxon>Striga</taxon>
    </lineage>
</organism>
<feature type="domain" description="Large ribosomal subunit protein uL30 N-terminal eukaryotes" evidence="1">
    <location>
        <begin position="15"/>
        <end position="78"/>
    </location>
</feature>
<gene>
    <name evidence="2" type="ORF">SHERM_16296</name>
</gene>
<proteinExistence type="predicted"/>
<dbReference type="Pfam" id="PF08079">
    <property type="entry name" value="Ribosomal_L30_N"/>
    <property type="match status" value="1"/>
</dbReference>
<dbReference type="PANTHER" id="PTHR11524:SF36">
    <property type="entry name" value="LARGE RIBOSOMAL SUBUNIT PROTEIN UL30Z"/>
    <property type="match status" value="1"/>
</dbReference>
<accession>A0A9N7MV89</accession>
<dbReference type="GO" id="GO:0000463">
    <property type="term" value="P:maturation of LSU-rRNA from tricistronic rRNA transcript (SSU-rRNA, 5.8S rRNA, LSU-rRNA)"/>
    <property type="evidence" value="ECO:0007669"/>
    <property type="project" value="TreeGrafter"/>
</dbReference>
<keyword evidence="2" id="KW-0687">Ribonucleoprotein</keyword>
<comment type="caution">
    <text evidence="2">The sequence shown here is derived from an EMBL/GenBank/DDBJ whole genome shotgun (WGS) entry which is preliminary data.</text>
</comment>
<sequence>MAPQGDEAPPFLRYIPEVVLKKRKNNEEWAIKRKLQVQERAKRHRPDSSFIKKPEQFIREYRDQELDFVQMKSRVARKRWASAAAQSKLLFVIRII</sequence>
<evidence type="ECO:0000313" key="2">
    <source>
        <dbReference type="EMBL" id="CAA0816430.1"/>
    </source>
</evidence>
<keyword evidence="3" id="KW-1185">Reference proteome</keyword>
<reference evidence="2" key="1">
    <citation type="submission" date="2019-12" db="EMBL/GenBank/DDBJ databases">
        <authorList>
            <person name="Scholes J."/>
        </authorList>
    </citation>
    <scope>NUCLEOTIDE SEQUENCE</scope>
</reference>
<evidence type="ECO:0000313" key="3">
    <source>
        <dbReference type="Proteomes" id="UP001153555"/>
    </source>
</evidence>
<dbReference type="GO" id="GO:0003735">
    <property type="term" value="F:structural constituent of ribosome"/>
    <property type="evidence" value="ECO:0007669"/>
    <property type="project" value="TreeGrafter"/>
</dbReference>